<evidence type="ECO:0000256" key="2">
    <source>
        <dbReference type="ARBA" id="ARBA00004651"/>
    </source>
</evidence>
<keyword evidence="12 13" id="KW-0472">Membrane</keyword>
<feature type="transmembrane region" description="Helical" evidence="13">
    <location>
        <begin position="130"/>
        <end position="152"/>
    </location>
</feature>
<comment type="subcellular location">
    <subcellularLocation>
        <location evidence="2">Cell membrane</location>
        <topology evidence="2">Multi-pass membrane protein</topology>
    </subcellularLocation>
</comment>
<dbReference type="GO" id="GO:0005886">
    <property type="term" value="C:plasma membrane"/>
    <property type="evidence" value="ECO:0007669"/>
    <property type="project" value="UniProtKB-SubCell"/>
</dbReference>
<dbReference type="CDD" id="cd06158">
    <property type="entry name" value="S2P-M50_like_1"/>
    <property type="match status" value="1"/>
</dbReference>
<dbReference type="Proteomes" id="UP000176198">
    <property type="component" value="Unassembled WGS sequence"/>
</dbReference>
<gene>
    <name evidence="15" type="ORF">A2115_01315</name>
</gene>
<evidence type="ECO:0000259" key="14">
    <source>
        <dbReference type="Pfam" id="PF02163"/>
    </source>
</evidence>
<dbReference type="EMBL" id="MGFJ01000026">
    <property type="protein sequence ID" value="OGM02264.1"/>
    <property type="molecule type" value="Genomic_DNA"/>
</dbReference>
<dbReference type="InterPro" id="IPR008915">
    <property type="entry name" value="Peptidase_M50"/>
</dbReference>
<keyword evidence="10 13" id="KW-1133">Transmembrane helix</keyword>
<evidence type="ECO:0000256" key="4">
    <source>
        <dbReference type="ARBA" id="ARBA00022475"/>
    </source>
</evidence>
<evidence type="ECO:0000256" key="10">
    <source>
        <dbReference type="ARBA" id="ARBA00022989"/>
    </source>
</evidence>
<comment type="similarity">
    <text evidence="3">Belongs to the peptidase M50B family.</text>
</comment>
<dbReference type="InterPro" id="IPR044537">
    <property type="entry name" value="Rip2-like"/>
</dbReference>
<dbReference type="PANTHER" id="PTHR35864:SF1">
    <property type="entry name" value="ZINC METALLOPROTEASE YWHC-RELATED"/>
    <property type="match status" value="1"/>
</dbReference>
<evidence type="ECO:0000313" key="15">
    <source>
        <dbReference type="EMBL" id="OGM02264.1"/>
    </source>
</evidence>
<comment type="cofactor">
    <cofactor evidence="1">
        <name>Zn(2+)</name>
        <dbReference type="ChEBI" id="CHEBI:29105"/>
    </cofactor>
</comment>
<feature type="transmembrane region" description="Helical" evidence="13">
    <location>
        <begin position="196"/>
        <end position="216"/>
    </location>
</feature>
<protein>
    <recommendedName>
        <fullName evidence="14">Peptidase M50 domain-containing protein</fullName>
    </recommendedName>
</protein>
<proteinExistence type="inferred from homology"/>
<evidence type="ECO:0000256" key="11">
    <source>
        <dbReference type="ARBA" id="ARBA00023049"/>
    </source>
</evidence>
<evidence type="ECO:0000256" key="8">
    <source>
        <dbReference type="ARBA" id="ARBA00022801"/>
    </source>
</evidence>
<keyword evidence="4" id="KW-1003">Cell membrane</keyword>
<evidence type="ECO:0000256" key="13">
    <source>
        <dbReference type="SAM" id="Phobius"/>
    </source>
</evidence>
<keyword evidence="11" id="KW-0482">Metalloprotease</keyword>
<name>A0A1F7WHF2_9BACT</name>
<dbReference type="AlphaFoldDB" id="A0A1F7WHF2"/>
<keyword evidence="6 13" id="KW-0812">Transmembrane</keyword>
<dbReference type="PANTHER" id="PTHR35864">
    <property type="entry name" value="ZINC METALLOPROTEASE MJ0611-RELATED"/>
    <property type="match status" value="1"/>
</dbReference>
<dbReference type="GO" id="GO:0046872">
    <property type="term" value="F:metal ion binding"/>
    <property type="evidence" value="ECO:0007669"/>
    <property type="project" value="UniProtKB-KW"/>
</dbReference>
<keyword evidence="7" id="KW-0479">Metal-binding</keyword>
<evidence type="ECO:0000256" key="5">
    <source>
        <dbReference type="ARBA" id="ARBA00022670"/>
    </source>
</evidence>
<evidence type="ECO:0000256" key="1">
    <source>
        <dbReference type="ARBA" id="ARBA00001947"/>
    </source>
</evidence>
<evidence type="ECO:0000256" key="7">
    <source>
        <dbReference type="ARBA" id="ARBA00022723"/>
    </source>
</evidence>
<evidence type="ECO:0000256" key="9">
    <source>
        <dbReference type="ARBA" id="ARBA00022833"/>
    </source>
</evidence>
<dbReference type="Pfam" id="PF02163">
    <property type="entry name" value="Peptidase_M50"/>
    <property type="match status" value="2"/>
</dbReference>
<feature type="transmembrane region" description="Helical" evidence="13">
    <location>
        <begin position="53"/>
        <end position="72"/>
    </location>
</feature>
<keyword evidence="9" id="KW-0862">Zinc</keyword>
<feature type="transmembrane region" description="Helical" evidence="13">
    <location>
        <begin position="173"/>
        <end position="190"/>
    </location>
</feature>
<comment type="caution">
    <text evidence="15">The sequence shown here is derived from an EMBL/GenBank/DDBJ whole genome shotgun (WGS) entry which is preliminary data.</text>
</comment>
<evidence type="ECO:0000256" key="12">
    <source>
        <dbReference type="ARBA" id="ARBA00023136"/>
    </source>
</evidence>
<dbReference type="InterPro" id="IPR052348">
    <property type="entry name" value="Metallopeptidase_M50B"/>
</dbReference>
<dbReference type="GO" id="GO:0006508">
    <property type="term" value="P:proteolysis"/>
    <property type="evidence" value="ECO:0007669"/>
    <property type="project" value="UniProtKB-KW"/>
</dbReference>
<evidence type="ECO:0000256" key="3">
    <source>
        <dbReference type="ARBA" id="ARBA00007931"/>
    </source>
</evidence>
<keyword evidence="5" id="KW-0645">Protease</keyword>
<organism evidence="15 16">
    <name type="scientific">Candidatus Woesebacteria bacterium GWA1_41_8</name>
    <dbReference type="NCBI Taxonomy" id="1802471"/>
    <lineage>
        <taxon>Bacteria</taxon>
        <taxon>Candidatus Woeseibacteriota</taxon>
    </lineage>
</organism>
<feature type="transmembrane region" description="Helical" evidence="13">
    <location>
        <begin position="93"/>
        <end position="118"/>
    </location>
</feature>
<keyword evidence="8" id="KW-0378">Hydrolase</keyword>
<evidence type="ECO:0000256" key="6">
    <source>
        <dbReference type="ARBA" id="ARBA00022692"/>
    </source>
</evidence>
<dbReference type="GO" id="GO:0008237">
    <property type="term" value="F:metallopeptidase activity"/>
    <property type="evidence" value="ECO:0007669"/>
    <property type="project" value="UniProtKB-KW"/>
</dbReference>
<accession>A0A1F7WHF2</accession>
<sequence>MSGLSSILLQVIAFFAAITVHEAAHAWMAYRLGDPTAKVAGRLSLNPIAHIDLYGTILIPFFLILIGSPFVFGWAKPVVFDPYNLKNPRRDSALISLAGPASNVLFAIILSIILRLIYPSVFLGPFLIGLLYSTVALNVLLALFNLIPIHPLDGGKIFIGLLPEKEAIEADQFLNRYGVIILIFLIFPFAGRSPVFAILTPIFNFILNILLPGSSVI</sequence>
<reference evidence="15 16" key="1">
    <citation type="journal article" date="2016" name="Nat. Commun.">
        <title>Thousands of microbial genomes shed light on interconnected biogeochemical processes in an aquifer system.</title>
        <authorList>
            <person name="Anantharaman K."/>
            <person name="Brown C.T."/>
            <person name="Hug L.A."/>
            <person name="Sharon I."/>
            <person name="Castelle C.J."/>
            <person name="Probst A.J."/>
            <person name="Thomas B.C."/>
            <person name="Singh A."/>
            <person name="Wilkins M.J."/>
            <person name="Karaoz U."/>
            <person name="Brodie E.L."/>
            <person name="Williams K.H."/>
            <person name="Hubbard S.S."/>
            <person name="Banfield J.F."/>
        </authorList>
    </citation>
    <scope>NUCLEOTIDE SEQUENCE [LARGE SCALE GENOMIC DNA]</scope>
</reference>
<feature type="domain" description="Peptidase M50" evidence="14">
    <location>
        <begin position="128"/>
        <end position="185"/>
    </location>
</feature>
<evidence type="ECO:0000313" key="16">
    <source>
        <dbReference type="Proteomes" id="UP000176198"/>
    </source>
</evidence>
<feature type="domain" description="Peptidase M50" evidence="14">
    <location>
        <begin position="11"/>
        <end position="114"/>
    </location>
</feature>